<evidence type="ECO:0000313" key="13">
    <source>
        <dbReference type="EMBL" id="KNF07692.1"/>
    </source>
</evidence>
<evidence type="ECO:0000259" key="12">
    <source>
        <dbReference type="PROSITE" id="PS50109"/>
    </source>
</evidence>
<dbReference type="Gene3D" id="1.10.287.130">
    <property type="match status" value="1"/>
</dbReference>
<keyword evidence="6 13" id="KW-0808">Transferase</keyword>
<comment type="caution">
    <text evidence="13">The sequence shown here is derived from an EMBL/GenBank/DDBJ whole genome shotgun (WGS) entry which is preliminary data.</text>
</comment>
<evidence type="ECO:0000256" key="8">
    <source>
        <dbReference type="ARBA" id="ARBA00022777"/>
    </source>
</evidence>
<evidence type="ECO:0000256" key="9">
    <source>
        <dbReference type="ARBA" id="ARBA00022840"/>
    </source>
</evidence>
<dbReference type="SUPFAM" id="SSF47384">
    <property type="entry name" value="Homodimeric domain of signal transducing histidine kinase"/>
    <property type="match status" value="1"/>
</dbReference>
<comment type="subcellular location">
    <subcellularLocation>
        <location evidence="2">Cell membrane</location>
    </subcellularLocation>
</comment>
<dbReference type="InterPro" id="IPR003661">
    <property type="entry name" value="HisK_dim/P_dom"/>
</dbReference>
<evidence type="ECO:0000256" key="11">
    <source>
        <dbReference type="ARBA" id="ARBA00023136"/>
    </source>
</evidence>
<proteinExistence type="predicted"/>
<dbReference type="AlphaFoldDB" id="A0A0L0W8B6"/>
<dbReference type="PANTHER" id="PTHR43547">
    <property type="entry name" value="TWO-COMPONENT HISTIDINE KINASE"/>
    <property type="match status" value="1"/>
</dbReference>
<dbReference type="InterPro" id="IPR004358">
    <property type="entry name" value="Sig_transdc_His_kin-like_C"/>
</dbReference>
<dbReference type="FunFam" id="3.30.565.10:FF:000023">
    <property type="entry name" value="PAS domain-containing sensor histidine kinase"/>
    <property type="match status" value="1"/>
</dbReference>
<dbReference type="SUPFAM" id="SSF55874">
    <property type="entry name" value="ATPase domain of HSP90 chaperone/DNA topoisomerase II/histidine kinase"/>
    <property type="match status" value="1"/>
</dbReference>
<dbReference type="GO" id="GO:0000155">
    <property type="term" value="F:phosphorelay sensor kinase activity"/>
    <property type="evidence" value="ECO:0007669"/>
    <property type="project" value="InterPro"/>
</dbReference>
<gene>
    <name evidence="13" type="primary">tmoS</name>
    <name evidence="13" type="ORF">CLPU_13c00340</name>
</gene>
<keyword evidence="10" id="KW-0902">Two-component regulatory system</keyword>
<dbReference type="RefSeq" id="WP_050355991.1">
    <property type="nucleotide sequence ID" value="NZ_LGSS01000013.1"/>
</dbReference>
<keyword evidence="9" id="KW-0067">ATP-binding</keyword>
<evidence type="ECO:0000256" key="3">
    <source>
        <dbReference type="ARBA" id="ARBA00012438"/>
    </source>
</evidence>
<reference evidence="14" key="1">
    <citation type="submission" date="2015-07" db="EMBL/GenBank/DDBJ databases">
        <title>Draft genome sequence of the purine-degrading Gottschalkia purinilyticum DSM 1384 (formerly Clostridium purinilyticum).</title>
        <authorList>
            <person name="Poehlein A."/>
            <person name="Schiel-Bengelsdorf B."/>
            <person name="Bengelsdorf F.R."/>
            <person name="Daniel R."/>
            <person name="Duerre P."/>
        </authorList>
    </citation>
    <scope>NUCLEOTIDE SEQUENCE [LARGE SCALE GENOMIC DNA]</scope>
    <source>
        <strain evidence="14">DSM 1384</strain>
    </source>
</reference>
<keyword evidence="14" id="KW-1185">Reference proteome</keyword>
<dbReference type="OrthoDB" id="368131at2"/>
<dbReference type="InterPro" id="IPR003594">
    <property type="entry name" value="HATPase_dom"/>
</dbReference>
<protein>
    <recommendedName>
        <fullName evidence="3">histidine kinase</fullName>
        <ecNumber evidence="3">2.7.13.3</ecNumber>
    </recommendedName>
</protein>
<evidence type="ECO:0000256" key="1">
    <source>
        <dbReference type="ARBA" id="ARBA00000085"/>
    </source>
</evidence>
<dbReference type="Pfam" id="PF00512">
    <property type="entry name" value="HisKA"/>
    <property type="match status" value="1"/>
</dbReference>
<evidence type="ECO:0000256" key="2">
    <source>
        <dbReference type="ARBA" id="ARBA00004236"/>
    </source>
</evidence>
<organism evidence="13 14">
    <name type="scientific">Gottschalkia purinilytica</name>
    <name type="common">Clostridium purinilyticum</name>
    <dbReference type="NCBI Taxonomy" id="1503"/>
    <lineage>
        <taxon>Bacteria</taxon>
        <taxon>Bacillati</taxon>
        <taxon>Bacillota</taxon>
        <taxon>Tissierellia</taxon>
        <taxon>Tissierellales</taxon>
        <taxon>Gottschalkiaceae</taxon>
        <taxon>Gottschalkia</taxon>
    </lineage>
</organism>
<accession>A0A0L0W8B6</accession>
<dbReference type="SMART" id="SM00387">
    <property type="entry name" value="HATPase_c"/>
    <property type="match status" value="1"/>
</dbReference>
<dbReference type="PRINTS" id="PR00344">
    <property type="entry name" value="BCTRLSENSOR"/>
</dbReference>
<evidence type="ECO:0000256" key="4">
    <source>
        <dbReference type="ARBA" id="ARBA00022475"/>
    </source>
</evidence>
<dbReference type="STRING" id="1503.CLPU_13c00340"/>
<evidence type="ECO:0000256" key="7">
    <source>
        <dbReference type="ARBA" id="ARBA00022741"/>
    </source>
</evidence>
<evidence type="ECO:0000256" key="6">
    <source>
        <dbReference type="ARBA" id="ARBA00022679"/>
    </source>
</evidence>
<evidence type="ECO:0000256" key="5">
    <source>
        <dbReference type="ARBA" id="ARBA00022553"/>
    </source>
</evidence>
<sequence length="480" mass="54752">MLQHIHEQEASYILESKKRCRELGMDPNKLGIPQNIMSELELAKKKEAYKEILDVVRFFGKKIIKSLEGTPILIGISDENGYVLDTLGDETIKSTVAKLGIDPGVQYIEEHVGTNVVTLTLKQNHPVQLIGTNHYHTHFHNSACYGVPLHYSNNNKLLGTVCIMTEVMFHNPFFLMILTTVVDAIERELLLRKQSRKINKQQELLYKSEKKQRELLEKDLVMKDEFITLITHEFKTPINVIYSAIQLIEHVHINKIPERVRSLIESIKLNTFRQLRLVNNLLDITRLDSDQLKLNLKNVDIVLLTKLITESVNIYADQKKINLYFKSNISSKNIIIDDEKYERIILNLLSNAIKFTPEGGSITVKVKENTINNTIAIDVSDTGIGIPKENYEKIFERFEQVEKNLSRQAEGSGIGLAIVKMLIVILEGRIQVDSELGVGSTFTIILPIKEGIVDEENQVCLDSDTRLINAVNVEFSDIYF</sequence>
<keyword evidence="11" id="KW-0472">Membrane</keyword>
<dbReference type="GO" id="GO:0005524">
    <property type="term" value="F:ATP binding"/>
    <property type="evidence" value="ECO:0007669"/>
    <property type="project" value="UniProtKB-KW"/>
</dbReference>
<feature type="domain" description="Histidine kinase" evidence="12">
    <location>
        <begin position="229"/>
        <end position="450"/>
    </location>
</feature>
<keyword evidence="4" id="KW-1003">Cell membrane</keyword>
<name>A0A0L0W8B6_GOTPU</name>
<keyword evidence="8 13" id="KW-0418">Kinase</keyword>
<comment type="catalytic activity">
    <reaction evidence="1">
        <text>ATP + protein L-histidine = ADP + protein N-phospho-L-histidine.</text>
        <dbReference type="EC" id="2.7.13.3"/>
    </reaction>
</comment>
<dbReference type="InterPro" id="IPR005467">
    <property type="entry name" value="His_kinase_dom"/>
</dbReference>
<dbReference type="EC" id="2.7.13.3" evidence="3"/>
<evidence type="ECO:0000313" key="14">
    <source>
        <dbReference type="Proteomes" id="UP000037267"/>
    </source>
</evidence>
<dbReference type="GO" id="GO:0005886">
    <property type="term" value="C:plasma membrane"/>
    <property type="evidence" value="ECO:0007669"/>
    <property type="project" value="UniProtKB-SubCell"/>
</dbReference>
<dbReference type="CDD" id="cd16922">
    <property type="entry name" value="HATPase_EvgS-ArcB-TorS-like"/>
    <property type="match status" value="1"/>
</dbReference>
<keyword evidence="7" id="KW-0547">Nucleotide-binding</keyword>
<dbReference type="Gene3D" id="3.30.565.10">
    <property type="entry name" value="Histidine kinase-like ATPase, C-terminal domain"/>
    <property type="match status" value="1"/>
</dbReference>
<dbReference type="InterPro" id="IPR029016">
    <property type="entry name" value="GAF-like_dom_sf"/>
</dbReference>
<dbReference type="PROSITE" id="PS50109">
    <property type="entry name" value="HIS_KIN"/>
    <property type="match status" value="1"/>
</dbReference>
<dbReference type="InterPro" id="IPR036890">
    <property type="entry name" value="HATPase_C_sf"/>
</dbReference>
<keyword evidence="5" id="KW-0597">Phosphoprotein</keyword>
<dbReference type="Proteomes" id="UP000037267">
    <property type="component" value="Unassembled WGS sequence"/>
</dbReference>
<dbReference type="Pfam" id="PF02518">
    <property type="entry name" value="HATPase_c"/>
    <property type="match status" value="1"/>
</dbReference>
<evidence type="ECO:0000256" key="10">
    <source>
        <dbReference type="ARBA" id="ARBA00023012"/>
    </source>
</evidence>
<dbReference type="PANTHER" id="PTHR43547:SF2">
    <property type="entry name" value="HYBRID SIGNAL TRANSDUCTION HISTIDINE KINASE C"/>
    <property type="match status" value="1"/>
</dbReference>
<dbReference type="InterPro" id="IPR036097">
    <property type="entry name" value="HisK_dim/P_sf"/>
</dbReference>
<dbReference type="CDD" id="cd00082">
    <property type="entry name" value="HisKA"/>
    <property type="match status" value="1"/>
</dbReference>
<dbReference type="EMBL" id="LGSS01000013">
    <property type="protein sequence ID" value="KNF07692.1"/>
    <property type="molecule type" value="Genomic_DNA"/>
</dbReference>
<dbReference type="SMART" id="SM00388">
    <property type="entry name" value="HisKA"/>
    <property type="match status" value="1"/>
</dbReference>
<dbReference type="Gene3D" id="3.30.450.40">
    <property type="match status" value="1"/>
</dbReference>
<dbReference type="PATRIC" id="fig|1503.3.peg.426"/>